<evidence type="ECO:0000313" key="2">
    <source>
        <dbReference type="Proteomes" id="UP000447833"/>
    </source>
</evidence>
<name>A0A845F1V8_9BACL</name>
<proteinExistence type="predicted"/>
<dbReference type="Proteomes" id="UP000447833">
    <property type="component" value="Unassembled WGS sequence"/>
</dbReference>
<dbReference type="InterPro" id="IPR050583">
    <property type="entry name" value="Mycobacterial_A85_antigen"/>
</dbReference>
<dbReference type="PANTHER" id="PTHR48098:SF6">
    <property type="entry name" value="FERRI-BACILLIBACTIN ESTERASE BESA"/>
    <property type="match status" value="1"/>
</dbReference>
<protein>
    <submittedName>
        <fullName evidence="1">Alpha/beta hydrolase</fullName>
    </submittedName>
</protein>
<comment type="caution">
    <text evidence="1">The sequence shown here is derived from an EMBL/GenBank/DDBJ whole genome shotgun (WGS) entry which is preliminary data.</text>
</comment>
<evidence type="ECO:0000313" key="1">
    <source>
        <dbReference type="EMBL" id="MYL64893.1"/>
    </source>
</evidence>
<sequence>MLVTKQYWIPVFSEERTVRIYLPDTYEQTNQDYPALYMHDGQNVFEDKDAVGGRSLRLKDYLEQNHDQVIVIAIDSGANRMEEYRLWAPGKMSDELTGKSDSREAKGRDYLDFIVRDLVPSINATYRIQEGSNYMAGISLGGLLTVYALCRYPTVFRRGAGISSAFFRNQEKLEQYILESEQVAFDGLYLDCGDKESGEERIDRAFLKSNERIFGLLEERGSSVEFKVVKDGEHHYESFSHRVHDVMTFLLGCR</sequence>
<keyword evidence="1" id="KW-0378">Hydrolase</keyword>
<accession>A0A845F1V8</accession>
<dbReference type="Pfam" id="PF00756">
    <property type="entry name" value="Esterase"/>
    <property type="match status" value="1"/>
</dbReference>
<dbReference type="InterPro" id="IPR029058">
    <property type="entry name" value="AB_hydrolase_fold"/>
</dbReference>
<gene>
    <name evidence="1" type="ORF">GLW07_16155</name>
</gene>
<dbReference type="SUPFAM" id="SSF53474">
    <property type="entry name" value="alpha/beta-Hydrolases"/>
    <property type="match status" value="1"/>
</dbReference>
<organism evidence="1 2">
    <name type="scientific">Guptibacillus hwajinpoensis</name>
    <dbReference type="NCBI Taxonomy" id="208199"/>
    <lineage>
        <taxon>Bacteria</taxon>
        <taxon>Bacillati</taxon>
        <taxon>Bacillota</taxon>
        <taxon>Bacilli</taxon>
        <taxon>Bacillales</taxon>
        <taxon>Guptibacillaceae</taxon>
        <taxon>Guptibacillus</taxon>
    </lineage>
</organism>
<dbReference type="AlphaFoldDB" id="A0A845F1V8"/>
<dbReference type="RefSeq" id="WP_160920295.1">
    <property type="nucleotide sequence ID" value="NZ_WMEY01000005.1"/>
</dbReference>
<dbReference type="Gene3D" id="3.40.50.1820">
    <property type="entry name" value="alpha/beta hydrolase"/>
    <property type="match status" value="1"/>
</dbReference>
<dbReference type="InterPro" id="IPR000801">
    <property type="entry name" value="Esterase-like"/>
</dbReference>
<dbReference type="PANTHER" id="PTHR48098">
    <property type="entry name" value="ENTEROCHELIN ESTERASE-RELATED"/>
    <property type="match status" value="1"/>
</dbReference>
<reference evidence="1 2" key="1">
    <citation type="submission" date="2019-11" db="EMBL/GenBank/DDBJ databases">
        <title>Genome sequences of 17 halophilic strains isolated from different environments.</title>
        <authorList>
            <person name="Furrow R.E."/>
        </authorList>
    </citation>
    <scope>NUCLEOTIDE SEQUENCE [LARGE SCALE GENOMIC DNA]</scope>
    <source>
        <strain evidence="1 2">22506_14_FS</strain>
    </source>
</reference>
<dbReference type="GO" id="GO:0016787">
    <property type="term" value="F:hydrolase activity"/>
    <property type="evidence" value="ECO:0007669"/>
    <property type="project" value="UniProtKB-KW"/>
</dbReference>
<dbReference type="EMBL" id="WMEY01000005">
    <property type="protein sequence ID" value="MYL64893.1"/>
    <property type="molecule type" value="Genomic_DNA"/>
</dbReference>